<organism evidence="2 3">
    <name type="scientific">Mycoplasmopsis cynos</name>
    <dbReference type="NCBI Taxonomy" id="171284"/>
    <lineage>
        <taxon>Bacteria</taxon>
        <taxon>Bacillati</taxon>
        <taxon>Mycoplasmatota</taxon>
        <taxon>Mycoplasmoidales</taxon>
        <taxon>Metamycoplasmataceae</taxon>
        <taxon>Mycoplasmopsis</taxon>
    </lineage>
</organism>
<dbReference type="InterPro" id="IPR036986">
    <property type="entry name" value="S4_RNA-bd_sf"/>
</dbReference>
<evidence type="ECO:0000256" key="1">
    <source>
        <dbReference type="PROSITE-ProRule" id="PRU00182"/>
    </source>
</evidence>
<dbReference type="AlphaFoldDB" id="A0A449AHC8"/>
<dbReference type="SUPFAM" id="SSF55174">
    <property type="entry name" value="Alpha-L RNA-binding motif"/>
    <property type="match status" value="1"/>
</dbReference>
<name>A0A449AHC8_9BACT</name>
<dbReference type="GO" id="GO:0003723">
    <property type="term" value="F:RNA binding"/>
    <property type="evidence" value="ECO:0007669"/>
    <property type="project" value="UniProtKB-KW"/>
</dbReference>
<dbReference type="RefSeq" id="WP_129720369.1">
    <property type="nucleotide sequence ID" value="NZ_CP141038.1"/>
</dbReference>
<dbReference type="Proteomes" id="UP000289506">
    <property type="component" value="Plasmid 13"/>
</dbReference>
<proteinExistence type="predicted"/>
<accession>A0A449AHC8</accession>
<dbReference type="Gene3D" id="3.10.290.10">
    <property type="entry name" value="RNA-binding S4 domain"/>
    <property type="match status" value="1"/>
</dbReference>
<dbReference type="CDD" id="cd00165">
    <property type="entry name" value="S4"/>
    <property type="match status" value="1"/>
</dbReference>
<dbReference type="PROSITE" id="PS50889">
    <property type="entry name" value="S4"/>
    <property type="match status" value="1"/>
</dbReference>
<gene>
    <name evidence="2" type="ORF">NCTC10142_00090</name>
</gene>
<evidence type="ECO:0000313" key="3">
    <source>
        <dbReference type="Proteomes" id="UP000289506"/>
    </source>
</evidence>
<protein>
    <submittedName>
        <fullName evidence="2">S4-like RNA binding protein</fullName>
    </submittedName>
</protein>
<sequence>MIIKIKSEFIKISQLLKFSKIINTGGEIKKFLEDNHVTLNGKKITSRSSKVRPGDIVWINEDSVLNIEEDE</sequence>
<evidence type="ECO:0000313" key="2">
    <source>
        <dbReference type="EMBL" id="VEU64352.1"/>
    </source>
</evidence>
<keyword evidence="1" id="KW-0694">RNA-binding</keyword>
<dbReference type="Pfam" id="PF13275">
    <property type="entry name" value="S4_2"/>
    <property type="match status" value="1"/>
</dbReference>
<keyword evidence="2" id="KW-0614">Plasmid</keyword>
<geneLocation type="plasmid" evidence="2 3">
    <name>13</name>
</geneLocation>
<reference evidence="2 3" key="1">
    <citation type="submission" date="2019-01" db="EMBL/GenBank/DDBJ databases">
        <authorList>
            <consortium name="Pathogen Informatics"/>
        </authorList>
    </citation>
    <scope>NUCLEOTIDE SEQUENCE [LARGE SCALE GENOMIC DNA]</scope>
    <source>
        <strain evidence="2 3">NCTC10142</strain>
        <plasmid evidence="3">13</plasmid>
    </source>
</reference>
<dbReference type="EMBL" id="LR214986">
    <property type="protein sequence ID" value="VEU64352.1"/>
    <property type="molecule type" value="Genomic_DNA"/>
</dbReference>